<protein>
    <submittedName>
        <fullName evidence="1">Uncharacterized protein</fullName>
    </submittedName>
</protein>
<keyword evidence="2" id="KW-1185">Reference proteome</keyword>
<sequence length="166" mass="17958">MTPWMQGHLQHATPKGLRLPINTISSKRERGDGFGAVTYASNPPEVQRIICVDEMGNVIPQSHGSEANISSACTLFLTFQGVGEDMSGTTMELIVTLKMSMAAAFLPHFLREVAGASLAINTLTSDEIQNPGGMGAKPTPSQTIEVKYYKYSNSLCSLTAYIKLFL</sequence>
<dbReference type="Proteomes" id="UP000016922">
    <property type="component" value="Unassembled WGS sequence"/>
</dbReference>
<evidence type="ECO:0000313" key="1">
    <source>
        <dbReference type="EMBL" id="EPE29970.1"/>
    </source>
</evidence>
<reference evidence="1 2" key="1">
    <citation type="journal article" date="2013" name="BMC Genomics">
        <title>Genomics-driven discovery of the pneumocandin biosynthetic gene cluster in the fungus Glarea lozoyensis.</title>
        <authorList>
            <person name="Chen L."/>
            <person name="Yue Q."/>
            <person name="Zhang X."/>
            <person name="Xiang M."/>
            <person name="Wang C."/>
            <person name="Li S."/>
            <person name="Che Y."/>
            <person name="Ortiz-Lopez F.J."/>
            <person name="Bills G.F."/>
            <person name="Liu X."/>
            <person name="An Z."/>
        </authorList>
    </citation>
    <scope>NUCLEOTIDE SEQUENCE [LARGE SCALE GENOMIC DNA]</scope>
    <source>
        <strain evidence="2">ATCC 20868 / MF5171</strain>
    </source>
</reference>
<organism evidence="1 2">
    <name type="scientific">Glarea lozoyensis (strain ATCC 20868 / MF5171)</name>
    <dbReference type="NCBI Taxonomy" id="1116229"/>
    <lineage>
        <taxon>Eukaryota</taxon>
        <taxon>Fungi</taxon>
        <taxon>Dikarya</taxon>
        <taxon>Ascomycota</taxon>
        <taxon>Pezizomycotina</taxon>
        <taxon>Leotiomycetes</taxon>
        <taxon>Helotiales</taxon>
        <taxon>Helotiaceae</taxon>
        <taxon>Glarea</taxon>
    </lineage>
</organism>
<dbReference type="EMBL" id="KE145367">
    <property type="protein sequence ID" value="EPE29970.1"/>
    <property type="molecule type" value="Genomic_DNA"/>
</dbReference>
<name>S3CWF1_GLAL2</name>
<proteinExistence type="predicted"/>
<dbReference type="HOGENOM" id="CLU_1602881_0_0_1"/>
<dbReference type="AlphaFoldDB" id="S3CWF1"/>
<dbReference type="GeneID" id="19460188"/>
<gene>
    <name evidence="1" type="ORF">GLAREA_01130</name>
</gene>
<evidence type="ECO:0000313" key="2">
    <source>
        <dbReference type="Proteomes" id="UP000016922"/>
    </source>
</evidence>
<dbReference type="RefSeq" id="XP_008084079.1">
    <property type="nucleotide sequence ID" value="XM_008085888.1"/>
</dbReference>
<dbReference type="KEGG" id="glz:GLAREA_01130"/>
<accession>S3CWF1</accession>